<dbReference type="AlphaFoldDB" id="A0A0D3CBK3"/>
<evidence type="ECO:0000256" key="3">
    <source>
        <dbReference type="ARBA" id="ARBA00022833"/>
    </source>
</evidence>
<feature type="compositionally biased region" description="Polar residues" evidence="5">
    <location>
        <begin position="35"/>
        <end position="48"/>
    </location>
</feature>
<keyword evidence="6" id="KW-0812">Transmembrane</keyword>
<evidence type="ECO:0000259" key="7">
    <source>
        <dbReference type="PROSITE" id="PS51999"/>
    </source>
</evidence>
<keyword evidence="3" id="KW-0862">Zinc</keyword>
<feature type="transmembrane region" description="Helical" evidence="6">
    <location>
        <begin position="438"/>
        <end position="462"/>
    </location>
</feature>
<dbReference type="GO" id="GO:0008270">
    <property type="term" value="F:zinc ion binding"/>
    <property type="evidence" value="ECO:0007669"/>
    <property type="project" value="UniProtKB-KW"/>
</dbReference>
<evidence type="ECO:0000313" key="8">
    <source>
        <dbReference type="EnsemblPlants" id="Bo5g027640.1"/>
    </source>
</evidence>
<evidence type="ECO:0000256" key="6">
    <source>
        <dbReference type="SAM" id="Phobius"/>
    </source>
</evidence>
<sequence>MNPLNPYSQSSGYMGLLHSQHESVLHENSPYESFHSGSSEIPQFSSHQCEAPTPTPPTDIPVERGKRHKWTPADDELLISAWLNTSKGAIVGNNQKSGTFWQRVGYYFLAALLRRDGCQRSEHLHYKQRWHKINDQTNKFCGAYAAAERQISSGQKDNDVLKVAHDIFYSDQESKFTLEHAWCVLRHEQKWLNLNTTKASGSSKRKTSETGSQPSTTSVTDHEIRPEGVKAAKAKRSNAQGNSVADYTSVWEMRKEDLARKEKLSKLAILDTLLSKKEPLSEAEELHQPSQSEEFGGDEAESDYSEIEALIRQDQAELSYLNGEEILYPPLPEVEFGFPQTCYCGSQPQLATSQSRTDPGRRYYTCYNVDDGECHVWKWWDEAVMEEMRARNRHTLQLAEKVDSLNFLSDYETVQKLARLENLVFELTKNKSRSSFDYFVAVMAIVLIFIGVLVLSSVLVSLCVSQEYLYCQVCSILRNPRYYSRTKRAKKRIFIERNREDGHKKLWNDYFSETPTFPHNIFRRRFRMNKTLFLGIVHRLSQEFEYFQPREDAAGRSSLSPLQKCTAQIRQLAYGGGADTVDEYVRLGETTARKCLHHFTAGIIHLFGDQYLRRPTPEDLQRLLYIGEQRGFPGMAVASYDLWIWHAFFGDPCTMNDLNILDRSPVFDEIINGNAPKFNFHVNGREYHLAYYLVDGIYPKWATFIQSIRLPQGPKHCLFAKNQEAVRKDVERAFGVLQARFAVVRNPSNLWDKNKIGNIMRACIILHNMIVEDERDSYTNASEFQQGEDVDPTFVVKRTTNLGTMGRRAEIRDTEGHQQLKEDLIENIWAKFRHFPNIYNV</sequence>
<feature type="region of interest" description="Disordered" evidence="5">
    <location>
        <begin position="280"/>
        <end position="301"/>
    </location>
</feature>
<keyword evidence="1" id="KW-0479">Metal-binding</keyword>
<feature type="region of interest" description="Disordered" evidence="5">
    <location>
        <begin position="27"/>
        <end position="65"/>
    </location>
</feature>
<dbReference type="Gramene" id="Bo5g027640.1">
    <property type="protein sequence ID" value="Bo5g027640.1"/>
    <property type="gene ID" value="Bo5g027640"/>
</dbReference>
<dbReference type="HOGENOM" id="CLU_012390_5_4_1"/>
<dbReference type="Pfam" id="PF04827">
    <property type="entry name" value="Plant_tran"/>
    <property type="match status" value="1"/>
</dbReference>
<keyword evidence="6" id="KW-1133">Transmembrane helix</keyword>
<reference evidence="8 9" key="1">
    <citation type="journal article" date="2014" name="Genome Biol.">
        <title>Transcriptome and methylome profiling reveals relics of genome dominance in the mesopolyploid Brassica oleracea.</title>
        <authorList>
            <person name="Parkin I.A."/>
            <person name="Koh C."/>
            <person name="Tang H."/>
            <person name="Robinson S.J."/>
            <person name="Kagale S."/>
            <person name="Clarke W.E."/>
            <person name="Town C.D."/>
            <person name="Nixon J."/>
            <person name="Krishnakumar V."/>
            <person name="Bidwell S.L."/>
            <person name="Denoeud F."/>
            <person name="Belcram H."/>
            <person name="Links M.G."/>
            <person name="Just J."/>
            <person name="Clarke C."/>
            <person name="Bender T."/>
            <person name="Huebert T."/>
            <person name="Mason A.S."/>
            <person name="Pires J.C."/>
            <person name="Barker G."/>
            <person name="Moore J."/>
            <person name="Walley P.G."/>
            <person name="Manoli S."/>
            <person name="Batley J."/>
            <person name="Edwards D."/>
            <person name="Nelson M.N."/>
            <person name="Wang X."/>
            <person name="Paterson A.H."/>
            <person name="King G."/>
            <person name="Bancroft I."/>
            <person name="Chalhoub B."/>
            <person name="Sharpe A.G."/>
        </authorList>
    </citation>
    <scope>NUCLEOTIDE SEQUENCE</scope>
    <source>
        <strain evidence="8 9">cv. TO1000</strain>
    </source>
</reference>
<evidence type="ECO:0000313" key="9">
    <source>
        <dbReference type="Proteomes" id="UP000032141"/>
    </source>
</evidence>
<evidence type="ECO:0000256" key="4">
    <source>
        <dbReference type="PROSITE-ProRule" id="PRU01343"/>
    </source>
</evidence>
<dbReference type="Proteomes" id="UP000032141">
    <property type="component" value="Chromosome C5"/>
</dbReference>
<accession>A0A0D3CBK3</accession>
<dbReference type="InterPro" id="IPR006912">
    <property type="entry name" value="Harbinger_derived_prot"/>
</dbReference>
<name>A0A0D3CBK3_BRAOL</name>
<dbReference type="EnsemblPlants" id="Bo5g027640.1">
    <property type="protein sequence ID" value="Bo5g027640.1"/>
    <property type="gene ID" value="Bo5g027640"/>
</dbReference>
<reference evidence="8" key="2">
    <citation type="submission" date="2015-03" db="UniProtKB">
        <authorList>
            <consortium name="EnsemblPlants"/>
        </authorList>
    </citation>
    <scope>IDENTIFICATION</scope>
</reference>
<keyword evidence="9" id="KW-1185">Reference proteome</keyword>
<dbReference type="PANTHER" id="PTHR47150:SF5">
    <property type="entry name" value="OS07G0546750 PROTEIN"/>
    <property type="match status" value="1"/>
</dbReference>
<proteinExistence type="predicted"/>
<evidence type="ECO:0000256" key="5">
    <source>
        <dbReference type="SAM" id="MobiDB-lite"/>
    </source>
</evidence>
<protein>
    <recommendedName>
        <fullName evidence="7">GRF-type domain-containing protein</fullName>
    </recommendedName>
</protein>
<organism evidence="8 9">
    <name type="scientific">Brassica oleracea var. oleracea</name>
    <dbReference type="NCBI Taxonomy" id="109376"/>
    <lineage>
        <taxon>Eukaryota</taxon>
        <taxon>Viridiplantae</taxon>
        <taxon>Streptophyta</taxon>
        <taxon>Embryophyta</taxon>
        <taxon>Tracheophyta</taxon>
        <taxon>Spermatophyta</taxon>
        <taxon>Magnoliopsida</taxon>
        <taxon>eudicotyledons</taxon>
        <taxon>Gunneridae</taxon>
        <taxon>Pentapetalae</taxon>
        <taxon>rosids</taxon>
        <taxon>malvids</taxon>
        <taxon>Brassicales</taxon>
        <taxon>Brassicaceae</taxon>
        <taxon>Brassiceae</taxon>
        <taxon>Brassica</taxon>
    </lineage>
</organism>
<dbReference type="PANTHER" id="PTHR47150">
    <property type="entry name" value="OS12G0169200 PROTEIN"/>
    <property type="match status" value="1"/>
</dbReference>
<dbReference type="InterPro" id="IPR010666">
    <property type="entry name" value="Znf_GRF"/>
</dbReference>
<dbReference type="PROSITE" id="PS51999">
    <property type="entry name" value="ZF_GRF"/>
    <property type="match status" value="1"/>
</dbReference>
<feature type="compositionally biased region" description="Basic and acidic residues" evidence="5">
    <location>
        <begin position="220"/>
        <end position="230"/>
    </location>
</feature>
<keyword evidence="2 4" id="KW-0863">Zinc-finger</keyword>
<evidence type="ECO:0000256" key="2">
    <source>
        <dbReference type="ARBA" id="ARBA00022771"/>
    </source>
</evidence>
<feature type="region of interest" description="Disordered" evidence="5">
    <location>
        <begin position="196"/>
        <end position="240"/>
    </location>
</feature>
<feature type="domain" description="GRF-type" evidence="7">
    <location>
        <begin position="342"/>
        <end position="383"/>
    </location>
</feature>
<evidence type="ECO:0000256" key="1">
    <source>
        <dbReference type="ARBA" id="ARBA00022723"/>
    </source>
</evidence>
<feature type="compositionally biased region" description="Polar residues" evidence="5">
    <location>
        <begin position="209"/>
        <end position="219"/>
    </location>
</feature>
<keyword evidence="6" id="KW-0472">Membrane</keyword>